<feature type="transmembrane region" description="Helical" evidence="1">
    <location>
        <begin position="23"/>
        <end position="44"/>
    </location>
</feature>
<protein>
    <submittedName>
        <fullName evidence="2">Uncharacterized protein</fullName>
    </submittedName>
</protein>
<keyword evidence="1" id="KW-1133">Transmembrane helix</keyword>
<sequence length="45" mass="5608">MYYPCLYITPLYLDQIMVDLVGVFYRFSLYFHLFHVISILYLYLF</sequence>
<organism evidence="2">
    <name type="scientific">Siphoviridae sp. ctrpg19</name>
    <dbReference type="NCBI Taxonomy" id="2826481"/>
    <lineage>
        <taxon>Viruses</taxon>
        <taxon>Duplodnaviria</taxon>
        <taxon>Heunggongvirae</taxon>
        <taxon>Uroviricota</taxon>
        <taxon>Caudoviricetes</taxon>
    </lineage>
</organism>
<evidence type="ECO:0000256" key="1">
    <source>
        <dbReference type="SAM" id="Phobius"/>
    </source>
</evidence>
<name>A0A8S5MKD9_9CAUD</name>
<dbReference type="EMBL" id="BK014923">
    <property type="protein sequence ID" value="DAD82680.1"/>
    <property type="molecule type" value="Genomic_DNA"/>
</dbReference>
<evidence type="ECO:0000313" key="2">
    <source>
        <dbReference type="EMBL" id="DAD82680.1"/>
    </source>
</evidence>
<proteinExistence type="predicted"/>
<accession>A0A8S5MKD9</accession>
<reference evidence="2" key="1">
    <citation type="journal article" date="2021" name="Proc. Natl. Acad. Sci. U.S.A.">
        <title>A Catalog of Tens of Thousands of Viruses from Human Metagenomes Reveals Hidden Associations with Chronic Diseases.</title>
        <authorList>
            <person name="Tisza M.J."/>
            <person name="Buck C.B."/>
        </authorList>
    </citation>
    <scope>NUCLEOTIDE SEQUENCE</scope>
    <source>
        <strain evidence="2">Ctrpg19</strain>
    </source>
</reference>
<keyword evidence="1" id="KW-0812">Transmembrane</keyword>
<keyword evidence="1" id="KW-0472">Membrane</keyword>